<protein>
    <submittedName>
        <fullName evidence="1">Uncharacterized protein</fullName>
    </submittedName>
</protein>
<organism evidence="1 2">
    <name type="scientific">Pendulispora brunnea</name>
    <dbReference type="NCBI Taxonomy" id="2905690"/>
    <lineage>
        <taxon>Bacteria</taxon>
        <taxon>Pseudomonadati</taxon>
        <taxon>Myxococcota</taxon>
        <taxon>Myxococcia</taxon>
        <taxon>Myxococcales</taxon>
        <taxon>Sorangiineae</taxon>
        <taxon>Pendulisporaceae</taxon>
        <taxon>Pendulispora</taxon>
    </lineage>
</organism>
<accession>A0ABZ2KN41</accession>
<evidence type="ECO:0000313" key="1">
    <source>
        <dbReference type="EMBL" id="WXA99010.1"/>
    </source>
</evidence>
<proteinExistence type="predicted"/>
<dbReference type="RefSeq" id="WP_394849640.1">
    <property type="nucleotide sequence ID" value="NZ_CP089982.1"/>
</dbReference>
<dbReference type="Proteomes" id="UP001379533">
    <property type="component" value="Chromosome"/>
</dbReference>
<reference evidence="1 2" key="1">
    <citation type="submission" date="2021-12" db="EMBL/GenBank/DDBJ databases">
        <title>Discovery of the Pendulisporaceae a myxobacterial family with distinct sporulation behavior and unique specialized metabolism.</title>
        <authorList>
            <person name="Garcia R."/>
            <person name="Popoff A."/>
            <person name="Bader C.D."/>
            <person name="Loehr J."/>
            <person name="Walesch S."/>
            <person name="Walt C."/>
            <person name="Boldt J."/>
            <person name="Bunk B."/>
            <person name="Haeckl F.J.F.P.J."/>
            <person name="Gunesch A.P."/>
            <person name="Birkelbach J."/>
            <person name="Nuebel U."/>
            <person name="Pietschmann T."/>
            <person name="Bach T."/>
            <person name="Mueller R."/>
        </authorList>
    </citation>
    <scope>NUCLEOTIDE SEQUENCE [LARGE SCALE GENOMIC DNA]</scope>
    <source>
        <strain evidence="1 2">MSr12523</strain>
    </source>
</reference>
<keyword evidence="2" id="KW-1185">Reference proteome</keyword>
<sequence>MLRAAAVLPYRGEVPTTHPFYTLYNDINQRLDETGANEEGRDVIMRKRALLAKEMREEWTKLWGELWKSNPEAVRDDPCLLACGDLLWVLSLVGGNERPKRLLQLDISAERRSEYDAECARLTGLARAALDVA</sequence>
<name>A0ABZ2KN41_9BACT</name>
<dbReference type="EMBL" id="CP089982">
    <property type="protein sequence ID" value="WXA99010.1"/>
    <property type="molecule type" value="Genomic_DNA"/>
</dbReference>
<evidence type="ECO:0000313" key="2">
    <source>
        <dbReference type="Proteomes" id="UP001379533"/>
    </source>
</evidence>
<gene>
    <name evidence="1" type="ORF">LZC95_19585</name>
</gene>